<evidence type="ECO:0000313" key="2">
    <source>
        <dbReference type="EMBL" id="KAL3512864.1"/>
    </source>
</evidence>
<gene>
    <name evidence="2" type="ORF">ACH5RR_025581</name>
</gene>
<protein>
    <submittedName>
        <fullName evidence="2">Uncharacterized protein</fullName>
    </submittedName>
</protein>
<keyword evidence="3" id="KW-1185">Reference proteome</keyword>
<organism evidence="2 3">
    <name type="scientific">Cinchona calisaya</name>
    <dbReference type="NCBI Taxonomy" id="153742"/>
    <lineage>
        <taxon>Eukaryota</taxon>
        <taxon>Viridiplantae</taxon>
        <taxon>Streptophyta</taxon>
        <taxon>Embryophyta</taxon>
        <taxon>Tracheophyta</taxon>
        <taxon>Spermatophyta</taxon>
        <taxon>Magnoliopsida</taxon>
        <taxon>eudicotyledons</taxon>
        <taxon>Gunneridae</taxon>
        <taxon>Pentapetalae</taxon>
        <taxon>asterids</taxon>
        <taxon>lamiids</taxon>
        <taxon>Gentianales</taxon>
        <taxon>Rubiaceae</taxon>
        <taxon>Cinchonoideae</taxon>
        <taxon>Cinchoneae</taxon>
        <taxon>Cinchona</taxon>
    </lineage>
</organism>
<reference evidence="2 3" key="1">
    <citation type="submission" date="2024-11" db="EMBL/GenBank/DDBJ databases">
        <title>A near-complete genome assembly of Cinchona calisaya.</title>
        <authorList>
            <person name="Lian D.C."/>
            <person name="Zhao X.W."/>
            <person name="Wei L."/>
        </authorList>
    </citation>
    <scope>NUCLEOTIDE SEQUENCE [LARGE SCALE GENOMIC DNA]</scope>
    <source>
        <tissue evidence="2">Nenye</tissue>
    </source>
</reference>
<dbReference type="EMBL" id="JBJUIK010000011">
    <property type="protein sequence ID" value="KAL3512864.1"/>
    <property type="molecule type" value="Genomic_DNA"/>
</dbReference>
<accession>A0ABD2Z021</accession>
<evidence type="ECO:0000313" key="3">
    <source>
        <dbReference type="Proteomes" id="UP001630127"/>
    </source>
</evidence>
<sequence length="119" mass="13468">MTGTIRGLTSKVVDQSNNGKVGPKLTEEPFTRLRNEKRSAPAIMVATDVARSPWRRDSNRISISKVCVCTSSLNEEVGNDEIHSLYNSVSNRESDAQYVSCDLSWQHIWRSDIEVNWLQ</sequence>
<dbReference type="Proteomes" id="UP001630127">
    <property type="component" value="Unassembled WGS sequence"/>
</dbReference>
<dbReference type="AlphaFoldDB" id="A0ABD2Z021"/>
<feature type="region of interest" description="Disordered" evidence="1">
    <location>
        <begin position="1"/>
        <end position="25"/>
    </location>
</feature>
<proteinExistence type="predicted"/>
<name>A0ABD2Z021_9GENT</name>
<evidence type="ECO:0000256" key="1">
    <source>
        <dbReference type="SAM" id="MobiDB-lite"/>
    </source>
</evidence>
<comment type="caution">
    <text evidence="2">The sequence shown here is derived from an EMBL/GenBank/DDBJ whole genome shotgun (WGS) entry which is preliminary data.</text>
</comment>